<dbReference type="EMBL" id="BGPR01029402">
    <property type="protein sequence ID" value="GBO01161.1"/>
    <property type="molecule type" value="Genomic_DNA"/>
</dbReference>
<proteinExistence type="predicted"/>
<protein>
    <submittedName>
        <fullName evidence="1">Uncharacterized protein</fullName>
    </submittedName>
</protein>
<dbReference type="AlphaFoldDB" id="A0A4Y2TM79"/>
<name>A0A4Y2TM79_ARAVE</name>
<feature type="non-terminal residue" evidence="1">
    <location>
        <position position="1"/>
    </location>
</feature>
<keyword evidence="2" id="KW-1185">Reference proteome</keyword>
<reference evidence="1 2" key="1">
    <citation type="journal article" date="2019" name="Sci. Rep.">
        <title>Orb-weaving spider Araneus ventricosus genome elucidates the spidroin gene catalogue.</title>
        <authorList>
            <person name="Kono N."/>
            <person name="Nakamura H."/>
            <person name="Ohtoshi R."/>
            <person name="Moran D.A.P."/>
            <person name="Shinohara A."/>
            <person name="Yoshida Y."/>
            <person name="Fujiwara M."/>
            <person name="Mori M."/>
            <person name="Tomita M."/>
            <person name="Arakawa K."/>
        </authorList>
    </citation>
    <scope>NUCLEOTIDE SEQUENCE [LARGE SCALE GENOMIC DNA]</scope>
</reference>
<accession>A0A4Y2TM79</accession>
<dbReference type="Proteomes" id="UP000499080">
    <property type="component" value="Unassembled WGS sequence"/>
</dbReference>
<organism evidence="1 2">
    <name type="scientific">Araneus ventricosus</name>
    <name type="common">Orbweaver spider</name>
    <name type="synonym">Epeira ventricosa</name>
    <dbReference type="NCBI Taxonomy" id="182803"/>
    <lineage>
        <taxon>Eukaryota</taxon>
        <taxon>Metazoa</taxon>
        <taxon>Ecdysozoa</taxon>
        <taxon>Arthropoda</taxon>
        <taxon>Chelicerata</taxon>
        <taxon>Arachnida</taxon>
        <taxon>Araneae</taxon>
        <taxon>Araneomorphae</taxon>
        <taxon>Entelegynae</taxon>
        <taxon>Araneoidea</taxon>
        <taxon>Araneidae</taxon>
        <taxon>Araneus</taxon>
    </lineage>
</organism>
<comment type="caution">
    <text evidence="1">The sequence shown here is derived from an EMBL/GenBank/DDBJ whole genome shotgun (WGS) entry which is preliminary data.</text>
</comment>
<gene>
    <name evidence="1" type="ORF">AVEN_98306-2_1</name>
</gene>
<sequence>WHVSFDGSIGVLAEKKKERRRNRNSSLLFGAYGNAEKAFQQNDKIVPGEECFVWEDSKMGENL</sequence>
<evidence type="ECO:0000313" key="2">
    <source>
        <dbReference type="Proteomes" id="UP000499080"/>
    </source>
</evidence>
<evidence type="ECO:0000313" key="1">
    <source>
        <dbReference type="EMBL" id="GBO01161.1"/>
    </source>
</evidence>